<dbReference type="PANTHER" id="PTHR30086">
    <property type="entry name" value="ARGININE EXPORTER PROTEIN ARGO"/>
    <property type="match status" value="1"/>
</dbReference>
<keyword evidence="9" id="KW-1185">Reference proteome</keyword>
<dbReference type="Pfam" id="PF01810">
    <property type="entry name" value="LysE"/>
    <property type="match status" value="1"/>
</dbReference>
<evidence type="ECO:0000313" key="8">
    <source>
        <dbReference type="EMBL" id="KXU38009.1"/>
    </source>
</evidence>
<dbReference type="AlphaFoldDB" id="A0A139STU1"/>
<dbReference type="NCBIfam" id="NF008201">
    <property type="entry name" value="PRK10958.1"/>
    <property type="match status" value="1"/>
</dbReference>
<comment type="subcellular location">
    <subcellularLocation>
        <location evidence="1">Cell membrane</location>
        <topology evidence="1">Multi-pass membrane protein</topology>
    </subcellularLocation>
</comment>
<dbReference type="Proteomes" id="UP000072660">
    <property type="component" value="Unassembled WGS sequence"/>
</dbReference>
<name>A0A139STU1_9GAMM</name>
<dbReference type="PANTHER" id="PTHR30086:SF15">
    <property type="entry name" value="LEUCINE EFFLUX PROTEIN"/>
    <property type="match status" value="1"/>
</dbReference>
<feature type="transmembrane region" description="Helical" evidence="7">
    <location>
        <begin position="121"/>
        <end position="142"/>
    </location>
</feature>
<reference evidence="8 9" key="1">
    <citation type="submission" date="2016-02" db="EMBL/GenBank/DDBJ databases">
        <authorList>
            <person name="Wen L."/>
            <person name="He K."/>
            <person name="Yang H."/>
        </authorList>
    </citation>
    <scope>NUCLEOTIDE SEQUENCE [LARGE SCALE GENOMIC DNA]</scope>
    <source>
        <strain evidence="8 9">CV58</strain>
    </source>
</reference>
<evidence type="ECO:0000256" key="2">
    <source>
        <dbReference type="ARBA" id="ARBA00007928"/>
    </source>
</evidence>
<dbReference type="GO" id="GO:0015820">
    <property type="term" value="P:L-leucine transport"/>
    <property type="evidence" value="ECO:0007669"/>
    <property type="project" value="TreeGrafter"/>
</dbReference>
<evidence type="ECO:0000256" key="7">
    <source>
        <dbReference type="SAM" id="Phobius"/>
    </source>
</evidence>
<evidence type="ECO:0000256" key="1">
    <source>
        <dbReference type="ARBA" id="ARBA00004651"/>
    </source>
</evidence>
<gene>
    <name evidence="8" type="ORF">AXE65_00355</name>
</gene>
<evidence type="ECO:0000256" key="5">
    <source>
        <dbReference type="ARBA" id="ARBA00022989"/>
    </source>
</evidence>
<dbReference type="RefSeq" id="WP_068390288.1">
    <property type="nucleotide sequence ID" value="NZ_LSZO01000157.1"/>
</dbReference>
<feature type="transmembrane region" description="Helical" evidence="7">
    <location>
        <begin position="189"/>
        <end position="210"/>
    </location>
</feature>
<evidence type="ECO:0000313" key="9">
    <source>
        <dbReference type="Proteomes" id="UP000072660"/>
    </source>
</evidence>
<feature type="transmembrane region" description="Helical" evidence="7">
    <location>
        <begin position="71"/>
        <end position="92"/>
    </location>
</feature>
<feature type="transmembrane region" description="Helical" evidence="7">
    <location>
        <begin position="7"/>
        <end position="31"/>
    </location>
</feature>
<proteinExistence type="inferred from homology"/>
<dbReference type="PIRSF" id="PIRSF006324">
    <property type="entry name" value="LeuE"/>
    <property type="match status" value="1"/>
</dbReference>
<keyword evidence="6 7" id="KW-0472">Membrane</keyword>
<evidence type="ECO:0000256" key="3">
    <source>
        <dbReference type="ARBA" id="ARBA00022475"/>
    </source>
</evidence>
<organism evidence="8 9">
    <name type="scientific">Ventosimonas gracilis</name>
    <dbReference type="NCBI Taxonomy" id="1680762"/>
    <lineage>
        <taxon>Bacteria</taxon>
        <taxon>Pseudomonadati</taxon>
        <taxon>Pseudomonadota</taxon>
        <taxon>Gammaproteobacteria</taxon>
        <taxon>Pseudomonadales</taxon>
        <taxon>Ventosimonadaceae</taxon>
        <taxon>Ventosimonas</taxon>
    </lineage>
</organism>
<keyword evidence="5 7" id="KW-1133">Transmembrane helix</keyword>
<keyword evidence="4 7" id="KW-0812">Transmembrane</keyword>
<sequence length="214" mass="22874">MLGVTDLWTYLLGTVFIILLPGPNSLFVLAVSAKLGTAAGWRAASAVFIGDALLMLLAALGLASLLKASPLLFQLLSYAGAAYLCWLGAGMLKDGWQRLRRMSMVDAPRARVANGAVFSKALYLSLSNPKAIAFYLSFFIQFVDPNYPHPALSFLLLGTILELTSLLYLALLIFFGVRLAAWFTRRQKLAAAASGSVGGLFIGFGVKLAAASSY</sequence>
<comment type="similarity">
    <text evidence="2">Belongs to the Rht family.</text>
</comment>
<comment type="caution">
    <text evidence="8">The sequence shown here is derived from an EMBL/GenBank/DDBJ whole genome shotgun (WGS) entry which is preliminary data.</text>
</comment>
<accession>A0A139STU1</accession>
<evidence type="ECO:0000256" key="6">
    <source>
        <dbReference type="ARBA" id="ARBA00023136"/>
    </source>
</evidence>
<dbReference type="InterPro" id="IPR001123">
    <property type="entry name" value="LeuE-type"/>
</dbReference>
<evidence type="ECO:0000256" key="4">
    <source>
        <dbReference type="ARBA" id="ARBA00022692"/>
    </source>
</evidence>
<dbReference type="GO" id="GO:0005886">
    <property type="term" value="C:plasma membrane"/>
    <property type="evidence" value="ECO:0007669"/>
    <property type="project" value="UniProtKB-SubCell"/>
</dbReference>
<dbReference type="OrthoDB" id="9784202at2"/>
<dbReference type="EMBL" id="LSZO01000157">
    <property type="protein sequence ID" value="KXU38009.1"/>
    <property type="molecule type" value="Genomic_DNA"/>
</dbReference>
<protein>
    <submittedName>
        <fullName evidence="8">Leucine efflux protein</fullName>
    </submittedName>
</protein>
<dbReference type="GO" id="GO:0015190">
    <property type="term" value="F:L-leucine transmembrane transporter activity"/>
    <property type="evidence" value="ECO:0007669"/>
    <property type="project" value="TreeGrafter"/>
</dbReference>
<keyword evidence="3" id="KW-1003">Cell membrane</keyword>
<feature type="transmembrane region" description="Helical" evidence="7">
    <location>
        <begin position="154"/>
        <end position="177"/>
    </location>
</feature>
<feature type="transmembrane region" description="Helical" evidence="7">
    <location>
        <begin position="43"/>
        <end position="65"/>
    </location>
</feature>